<organism evidence="10 11">
    <name type="scientific">Sphingomicrobium clamense</name>
    <dbReference type="NCBI Taxonomy" id="2851013"/>
    <lineage>
        <taxon>Bacteria</taxon>
        <taxon>Pseudomonadati</taxon>
        <taxon>Pseudomonadota</taxon>
        <taxon>Alphaproteobacteria</taxon>
        <taxon>Sphingomonadales</taxon>
        <taxon>Sphingomonadaceae</taxon>
        <taxon>Sphingomicrobium</taxon>
    </lineage>
</organism>
<evidence type="ECO:0000256" key="3">
    <source>
        <dbReference type="ARBA" id="ARBA00023004"/>
    </source>
</evidence>
<evidence type="ECO:0000256" key="2">
    <source>
        <dbReference type="ARBA" id="ARBA00022729"/>
    </source>
</evidence>
<evidence type="ECO:0000256" key="5">
    <source>
        <dbReference type="PROSITE-ProRule" id="PRU01360"/>
    </source>
</evidence>
<evidence type="ECO:0000313" key="10">
    <source>
        <dbReference type="EMBL" id="MBW0145395.1"/>
    </source>
</evidence>
<keyword evidence="5" id="KW-0812">Transmembrane</keyword>
<evidence type="ECO:0000256" key="1">
    <source>
        <dbReference type="ARBA" id="ARBA00022496"/>
    </source>
</evidence>
<keyword evidence="5" id="KW-0998">Cell outer membrane</keyword>
<keyword evidence="1" id="KW-0410">Iron transport</keyword>
<evidence type="ECO:0000313" key="11">
    <source>
        <dbReference type="Proteomes" id="UP000698028"/>
    </source>
</evidence>
<name>A0ABS6V740_9SPHN</name>
<feature type="domain" description="TonB-dependent receptor-like beta-barrel" evidence="8">
    <location>
        <begin position="250"/>
        <end position="775"/>
    </location>
</feature>
<feature type="signal peptide" evidence="7">
    <location>
        <begin position="1"/>
        <end position="20"/>
    </location>
</feature>
<evidence type="ECO:0000259" key="8">
    <source>
        <dbReference type="Pfam" id="PF00593"/>
    </source>
</evidence>
<comment type="subcellular location">
    <subcellularLocation>
        <location evidence="5">Cell outer membrane</location>
        <topology evidence="5">Multi-pass membrane protein</topology>
    </subcellularLocation>
</comment>
<keyword evidence="5 6" id="KW-0472">Membrane</keyword>
<dbReference type="InterPro" id="IPR039426">
    <property type="entry name" value="TonB-dep_rcpt-like"/>
</dbReference>
<keyword evidence="6" id="KW-0798">TonB box</keyword>
<keyword evidence="3" id="KW-0408">Iron</keyword>
<gene>
    <name evidence="10" type="ORF">KTQ36_08820</name>
</gene>
<dbReference type="PANTHER" id="PTHR32552">
    <property type="entry name" value="FERRICHROME IRON RECEPTOR-RELATED"/>
    <property type="match status" value="1"/>
</dbReference>
<dbReference type="InterPro" id="IPR000531">
    <property type="entry name" value="Beta-barrel_TonB"/>
</dbReference>
<keyword evidence="5" id="KW-0813">Transport</keyword>
<reference evidence="10 11" key="1">
    <citation type="submission" date="2021-07" db="EMBL/GenBank/DDBJ databases">
        <title>The draft genome sequence of Sphingomicrobium sp. B8.</title>
        <authorList>
            <person name="Mu L."/>
        </authorList>
    </citation>
    <scope>NUCLEOTIDE SEQUENCE [LARGE SCALE GENOMIC DNA]</scope>
    <source>
        <strain evidence="10 11">B8</strain>
    </source>
</reference>
<dbReference type="RefSeq" id="WP_218633302.1">
    <property type="nucleotide sequence ID" value="NZ_JAHVAH010000001.1"/>
</dbReference>
<dbReference type="PROSITE" id="PS52016">
    <property type="entry name" value="TONB_DEPENDENT_REC_3"/>
    <property type="match status" value="1"/>
</dbReference>
<proteinExistence type="inferred from homology"/>
<keyword evidence="2 7" id="KW-0732">Signal</keyword>
<feature type="domain" description="TonB-dependent receptor plug" evidence="9">
    <location>
        <begin position="49"/>
        <end position="156"/>
    </location>
</feature>
<dbReference type="EMBL" id="JAHVAH010000001">
    <property type="protein sequence ID" value="MBW0145395.1"/>
    <property type="molecule type" value="Genomic_DNA"/>
</dbReference>
<keyword evidence="5" id="KW-1134">Transmembrane beta strand</keyword>
<feature type="chain" id="PRO_5046622502" evidence="7">
    <location>
        <begin position="21"/>
        <end position="813"/>
    </location>
</feature>
<comment type="similarity">
    <text evidence="5 6">Belongs to the TonB-dependent receptor family.</text>
</comment>
<sequence>MKKLILLSSTAVFLPSAAFAQSTGSVDFEEAIVITGAANQDIDGIQIPETSKPKQILGEEVLERQSPGQTVLDATNIVPGVSFTSNDAYGGSGGEIIMRGFDDSRVSITFDGIPLNDSGNYQIYTGQTLDGELVEQVNVNLGTTDVDSPTASAVGGTVNYRMRNPEDDFGAQFVQSIGEYNFYRTFMSIDTGEIFKNTGITGLVAVSHEEYDNAYNGYGQVNRQQVNAKVHIPVSEINGDFVNISGHYNTIRNNFFGSVGLRYDRAPGGGFPQTKDEREYSLNFPCTTEVPSPGTRDGENGCGTEFERRYNPANTGNIRIGARFTLADDLVLTLDPSYQYVKANGGGTRGAEEGFNFQGFSGYLGGRPYFGGVDLNGDGDTLDRVTVLTPSQTRTHRYGLISGLRYNINDNHTVRLSYTHDYANHRQTGQVGRVRRDGEPVTVFPIDDPLFAANGNILQKRDRQSYAILNQIAGEWRGEFDALTVNVGARFPFFKRDLENYCFTTSPSGFVDCFGQNAAEEAAYAAANPDAAPPQQRILKYDDFLPNVGAVYEISNNFSVFGSYAKSISVPGTDALYDSFFFDEDSPAGQPVPETTDTFDGGVRYLSSKVQAQVNGWYTKFNNRLAVSYNVELDEYIFRNLGPVDKYGIDASVAYAPIPELTLYAFGSVYDSEIKEDVEIDAGVFAPTAGKREGGAPTHMFGGSVVTELGDFSAGLTAKYTGGRYLYDTNEPASRDRFPAKTDGYWMVNADIRYDLENLVDGLDNSFVQLNVYNLFDTLYVGSFGARLSPDDGTPFAQIGVPRTVSATLSLGF</sequence>
<dbReference type="PANTHER" id="PTHR32552:SF89">
    <property type="entry name" value="CATECHOLATE SIDEROPHORE RECEPTOR FIU"/>
    <property type="match status" value="1"/>
</dbReference>
<evidence type="ECO:0000256" key="7">
    <source>
        <dbReference type="SAM" id="SignalP"/>
    </source>
</evidence>
<dbReference type="Proteomes" id="UP000698028">
    <property type="component" value="Unassembled WGS sequence"/>
</dbReference>
<dbReference type="InterPro" id="IPR012910">
    <property type="entry name" value="Plug_dom"/>
</dbReference>
<keyword evidence="4" id="KW-0406">Ion transport</keyword>
<dbReference type="Pfam" id="PF07715">
    <property type="entry name" value="Plug"/>
    <property type="match status" value="1"/>
</dbReference>
<dbReference type="Pfam" id="PF00593">
    <property type="entry name" value="TonB_dep_Rec_b-barrel"/>
    <property type="match status" value="1"/>
</dbReference>
<evidence type="ECO:0000256" key="4">
    <source>
        <dbReference type="ARBA" id="ARBA00023065"/>
    </source>
</evidence>
<evidence type="ECO:0000256" key="6">
    <source>
        <dbReference type="RuleBase" id="RU003357"/>
    </source>
</evidence>
<comment type="caution">
    <text evidence="10">The sequence shown here is derived from an EMBL/GenBank/DDBJ whole genome shotgun (WGS) entry which is preliminary data.</text>
</comment>
<protein>
    <submittedName>
        <fullName evidence="10">TonB-dependent receptor</fullName>
    </submittedName>
</protein>
<keyword evidence="10" id="KW-0675">Receptor</keyword>
<accession>A0ABS6V740</accession>
<evidence type="ECO:0000259" key="9">
    <source>
        <dbReference type="Pfam" id="PF07715"/>
    </source>
</evidence>
<keyword evidence="11" id="KW-1185">Reference proteome</keyword>